<accession>A0A0X3PLU6</accession>
<feature type="domain" description="BHLH" evidence="1">
    <location>
        <begin position="64"/>
        <end position="113"/>
    </location>
</feature>
<dbReference type="SUPFAM" id="SSF47459">
    <property type="entry name" value="HLH, helix-loop-helix DNA-binding domain"/>
    <property type="match status" value="1"/>
</dbReference>
<keyword evidence="2" id="KW-0675">Receptor</keyword>
<sequence length="370" mass="41273">LHLTIASVKRSLPHSLYVSVHRIFALPWHFEYQNLVSLSLMDEAPRKPKCRPPTDKGRSSERPKIRFTHNEVERKRRARLKSETDFLHQQLPPSNYRDKLAIFKAGTDLLQQYASTNTSESRKLILTEEEYSACVLNNFDGFAVRIRCRDGVILSVNGEIKEHLGEEFADCVGKTLYDYIAADKLAENVIRQNLTLDAEDIEVLAARQTLGRHFVLPLAGPSPNCCFVEFCGDIILPQQQGDRGANSSLTSGESILQALCKRLELCESASAYGVLFSMRLQPGTYSVLEISGRSVPPEMIPEDVMGKSLLDFIHVDFRSVTESSLQKGGRAVSSTCSTRLTASDTCYSAHVNSISLSDYVHCLVVDFLPA</sequence>
<name>A0A0X3PLU6_SCHSO</name>
<dbReference type="Gene3D" id="3.30.450.20">
    <property type="entry name" value="PAS domain"/>
    <property type="match status" value="1"/>
</dbReference>
<dbReference type="InterPro" id="IPR036638">
    <property type="entry name" value="HLH_DNA-bd_sf"/>
</dbReference>
<dbReference type="EMBL" id="GEEE01010372">
    <property type="protein sequence ID" value="JAP52853.1"/>
    <property type="molecule type" value="Transcribed_RNA"/>
</dbReference>
<feature type="non-terminal residue" evidence="2">
    <location>
        <position position="1"/>
    </location>
</feature>
<evidence type="ECO:0000259" key="1">
    <source>
        <dbReference type="PROSITE" id="PS50888"/>
    </source>
</evidence>
<dbReference type="GO" id="GO:0046983">
    <property type="term" value="F:protein dimerization activity"/>
    <property type="evidence" value="ECO:0007669"/>
    <property type="project" value="InterPro"/>
</dbReference>
<protein>
    <submittedName>
        <fullName evidence="2">Aryl hydrocarbon receptor nuclear translocator</fullName>
    </submittedName>
</protein>
<dbReference type="AlphaFoldDB" id="A0A0X3PLU6"/>
<dbReference type="InterPro" id="IPR011598">
    <property type="entry name" value="bHLH_dom"/>
</dbReference>
<organism evidence="2">
    <name type="scientific">Schistocephalus solidus</name>
    <name type="common">Tapeworm</name>
    <dbReference type="NCBI Taxonomy" id="70667"/>
    <lineage>
        <taxon>Eukaryota</taxon>
        <taxon>Metazoa</taxon>
        <taxon>Spiralia</taxon>
        <taxon>Lophotrochozoa</taxon>
        <taxon>Platyhelminthes</taxon>
        <taxon>Cestoda</taxon>
        <taxon>Eucestoda</taxon>
        <taxon>Diphyllobothriidea</taxon>
        <taxon>Diphyllobothriidae</taxon>
        <taxon>Schistocephalus</taxon>
    </lineage>
</organism>
<gene>
    <name evidence="2" type="primary">ARNT</name>
    <name evidence="2" type="ORF">TR123379</name>
</gene>
<proteinExistence type="predicted"/>
<dbReference type="Gene3D" id="4.10.280.10">
    <property type="entry name" value="Helix-loop-helix DNA-binding domain"/>
    <property type="match status" value="1"/>
</dbReference>
<dbReference type="PROSITE" id="PS50888">
    <property type="entry name" value="BHLH"/>
    <property type="match status" value="1"/>
</dbReference>
<reference evidence="2" key="1">
    <citation type="submission" date="2016-01" db="EMBL/GenBank/DDBJ databases">
        <title>Reference transcriptome for the parasite Schistocephalus solidus: insights into the molecular evolution of parasitism.</title>
        <authorList>
            <person name="Hebert F.O."/>
            <person name="Grambauer S."/>
            <person name="Barber I."/>
            <person name="Landry C.R."/>
            <person name="Aubin-Horth N."/>
        </authorList>
    </citation>
    <scope>NUCLEOTIDE SEQUENCE</scope>
</reference>
<evidence type="ECO:0000313" key="2">
    <source>
        <dbReference type="EMBL" id="JAP52853.1"/>
    </source>
</evidence>